<keyword evidence="3" id="KW-1003">Cell membrane</keyword>
<feature type="transmembrane region" description="Helical" evidence="7">
    <location>
        <begin position="85"/>
        <end position="109"/>
    </location>
</feature>
<feature type="domain" description="ABC transmembrane type-1" evidence="8">
    <location>
        <begin position="86"/>
        <end position="279"/>
    </location>
</feature>
<evidence type="ECO:0000256" key="3">
    <source>
        <dbReference type="ARBA" id="ARBA00022475"/>
    </source>
</evidence>
<keyword evidence="5 7" id="KW-1133">Transmembrane helix</keyword>
<dbReference type="Pfam" id="PF00528">
    <property type="entry name" value="BPD_transp_1"/>
    <property type="match status" value="1"/>
</dbReference>
<reference evidence="9 10" key="1">
    <citation type="submission" date="2016-08" db="EMBL/GenBank/DDBJ databases">
        <title>A new outlook on sporulation: Clostridium algidixylanolyticum.</title>
        <authorList>
            <person name="Poppleton D.I."/>
            <person name="Gribaldo S."/>
        </authorList>
    </citation>
    <scope>NUCLEOTIDE SEQUENCE [LARGE SCALE GENOMIC DNA]</scope>
    <source>
        <strain evidence="9 10">SPL73</strain>
    </source>
</reference>
<gene>
    <name evidence="9" type="ORF">BET01_05985</name>
</gene>
<dbReference type="GO" id="GO:0055085">
    <property type="term" value="P:transmembrane transport"/>
    <property type="evidence" value="ECO:0007669"/>
    <property type="project" value="InterPro"/>
</dbReference>
<protein>
    <submittedName>
        <fullName evidence="9">Sugar ABC transporter permease</fullName>
    </submittedName>
</protein>
<feature type="transmembrane region" description="Helical" evidence="7">
    <location>
        <begin position="23"/>
        <end position="44"/>
    </location>
</feature>
<keyword evidence="2 7" id="KW-0813">Transport</keyword>
<dbReference type="AlphaFoldDB" id="A0A419SY76"/>
<evidence type="ECO:0000256" key="2">
    <source>
        <dbReference type="ARBA" id="ARBA00022448"/>
    </source>
</evidence>
<evidence type="ECO:0000256" key="1">
    <source>
        <dbReference type="ARBA" id="ARBA00004651"/>
    </source>
</evidence>
<evidence type="ECO:0000313" key="10">
    <source>
        <dbReference type="Proteomes" id="UP000284277"/>
    </source>
</evidence>
<dbReference type="Gene3D" id="1.10.3720.10">
    <property type="entry name" value="MetI-like"/>
    <property type="match status" value="1"/>
</dbReference>
<keyword evidence="6 7" id="KW-0472">Membrane</keyword>
<comment type="caution">
    <text evidence="9">The sequence shown here is derived from an EMBL/GenBank/DDBJ whole genome shotgun (WGS) entry which is preliminary data.</text>
</comment>
<comment type="subcellular location">
    <subcellularLocation>
        <location evidence="1 7">Cell membrane</location>
        <topology evidence="1 7">Multi-pass membrane protein</topology>
    </subcellularLocation>
</comment>
<dbReference type="OrthoDB" id="9787837at2"/>
<feature type="transmembrane region" description="Helical" evidence="7">
    <location>
        <begin position="198"/>
        <end position="220"/>
    </location>
</feature>
<evidence type="ECO:0000259" key="8">
    <source>
        <dbReference type="PROSITE" id="PS50928"/>
    </source>
</evidence>
<keyword evidence="10" id="KW-1185">Reference proteome</keyword>
<dbReference type="InterPro" id="IPR035906">
    <property type="entry name" value="MetI-like_sf"/>
</dbReference>
<evidence type="ECO:0000256" key="7">
    <source>
        <dbReference type="RuleBase" id="RU363032"/>
    </source>
</evidence>
<dbReference type="EMBL" id="MCIA01000031">
    <property type="protein sequence ID" value="RKD30145.1"/>
    <property type="molecule type" value="Genomic_DNA"/>
</dbReference>
<keyword evidence="4 7" id="KW-0812">Transmembrane</keyword>
<comment type="similarity">
    <text evidence="7">Belongs to the binding-protein-dependent transport system permease family.</text>
</comment>
<evidence type="ECO:0000256" key="4">
    <source>
        <dbReference type="ARBA" id="ARBA00022692"/>
    </source>
</evidence>
<dbReference type="SUPFAM" id="SSF161098">
    <property type="entry name" value="MetI-like"/>
    <property type="match status" value="1"/>
</dbReference>
<dbReference type="GO" id="GO:0005886">
    <property type="term" value="C:plasma membrane"/>
    <property type="evidence" value="ECO:0007669"/>
    <property type="project" value="UniProtKB-SubCell"/>
</dbReference>
<sequence>MEKTYKFSKIERRRQQQQMAGSIVRYIVLTLVAIVMIYPILWLVGATFKTNNEIFTSVNFIPKRIDFTPYIEGWKTRTKYTFTTFFMNTFMFVIPKILFCLLSSTLVAYGFARFQFPFKKIFFSILMATMFLPAVVTRIPLYLLWKQLGLLDTYVPLVAPTIFANEPFFVFMLIQFLRSIPMYLDEAATIDGCNSFQVLIMILLPALKPALISCIIFQFVWSFNDFLGPLIYVTSLAKYPVALALKMSIDQSSGIVEWNQILAMSFLALVPALVLFFSAQKYFVEGVTSSGVKG</sequence>
<name>A0A419SY76_9FIRM</name>
<feature type="transmembrane region" description="Helical" evidence="7">
    <location>
        <begin position="121"/>
        <end position="145"/>
    </location>
</feature>
<evidence type="ECO:0000256" key="5">
    <source>
        <dbReference type="ARBA" id="ARBA00022989"/>
    </source>
</evidence>
<dbReference type="InterPro" id="IPR000515">
    <property type="entry name" value="MetI-like"/>
</dbReference>
<proteinExistence type="inferred from homology"/>
<accession>A0A419SY76</accession>
<dbReference type="PROSITE" id="PS50928">
    <property type="entry name" value="ABC_TM1"/>
    <property type="match status" value="1"/>
</dbReference>
<dbReference type="Proteomes" id="UP000284277">
    <property type="component" value="Unassembled WGS sequence"/>
</dbReference>
<evidence type="ECO:0000256" key="6">
    <source>
        <dbReference type="ARBA" id="ARBA00023136"/>
    </source>
</evidence>
<dbReference type="CDD" id="cd06261">
    <property type="entry name" value="TM_PBP2"/>
    <property type="match status" value="1"/>
</dbReference>
<feature type="transmembrane region" description="Helical" evidence="7">
    <location>
        <begin position="261"/>
        <end position="279"/>
    </location>
</feature>
<dbReference type="PANTHER" id="PTHR43744">
    <property type="entry name" value="ABC TRANSPORTER PERMEASE PROTEIN MG189-RELATED-RELATED"/>
    <property type="match status" value="1"/>
</dbReference>
<evidence type="ECO:0000313" key="9">
    <source>
        <dbReference type="EMBL" id="RKD30145.1"/>
    </source>
</evidence>
<feature type="transmembrane region" description="Helical" evidence="7">
    <location>
        <begin position="157"/>
        <end position="177"/>
    </location>
</feature>
<dbReference type="RefSeq" id="WP_120197667.1">
    <property type="nucleotide sequence ID" value="NZ_MCIA01000031.1"/>
</dbReference>
<dbReference type="PANTHER" id="PTHR43744:SF6">
    <property type="entry name" value="ABC TRANSPORTER PERMEASE PROTEIN YESQ-RELATED"/>
    <property type="match status" value="1"/>
</dbReference>
<organism evidence="9 10">
    <name type="scientific">Lacrimispora algidixylanolytica</name>
    <dbReference type="NCBI Taxonomy" id="94868"/>
    <lineage>
        <taxon>Bacteria</taxon>
        <taxon>Bacillati</taxon>
        <taxon>Bacillota</taxon>
        <taxon>Clostridia</taxon>
        <taxon>Lachnospirales</taxon>
        <taxon>Lachnospiraceae</taxon>
        <taxon>Lacrimispora</taxon>
    </lineage>
</organism>